<dbReference type="CDD" id="cd09618">
    <property type="entry name" value="CBM9_like_2"/>
    <property type="match status" value="1"/>
</dbReference>
<comment type="caution">
    <text evidence="4">The sequence shown here is derived from an EMBL/GenBank/DDBJ whole genome shotgun (WGS) entry which is preliminary data.</text>
</comment>
<evidence type="ECO:0000313" key="5">
    <source>
        <dbReference type="Proteomes" id="UP000297248"/>
    </source>
</evidence>
<evidence type="ECO:0000313" key="6">
    <source>
        <dbReference type="Proteomes" id="UP000583101"/>
    </source>
</evidence>
<dbReference type="InterPro" id="IPR045670">
    <property type="entry name" value="DUF5916"/>
</dbReference>
<evidence type="ECO:0000313" key="4">
    <source>
        <dbReference type="EMBL" id="TEW66552.1"/>
    </source>
</evidence>
<keyword evidence="1" id="KW-0732">Signal</keyword>
<dbReference type="Pfam" id="PF19313">
    <property type="entry name" value="DUF5916"/>
    <property type="match status" value="1"/>
</dbReference>
<evidence type="ECO:0000256" key="1">
    <source>
        <dbReference type="SAM" id="SignalP"/>
    </source>
</evidence>
<dbReference type="EMBL" id="JACIEG010000005">
    <property type="protein sequence ID" value="MBB3970167.1"/>
    <property type="molecule type" value="Genomic_DNA"/>
</dbReference>
<proteinExistence type="predicted"/>
<dbReference type="AlphaFoldDB" id="A0A4Y8AED6"/>
<reference evidence="4 5" key="1">
    <citation type="journal article" date="2016" name="Int. J. Syst. Evol. Microbiol.">
        <title>Proposal of Mucilaginibacter phyllosphaerae sp. nov. isolated from the phyllosphere of Galium album.</title>
        <authorList>
            <person name="Aydogan E.L."/>
            <person name="Busse H.J."/>
            <person name="Moser G."/>
            <person name="Muller C."/>
            <person name="Kampfer P."/>
            <person name="Glaeser S.P."/>
        </authorList>
    </citation>
    <scope>NUCLEOTIDE SEQUENCE [LARGE SCALE GENOMIC DNA]</scope>
    <source>
        <strain evidence="4 5">PP-F2FG21</strain>
    </source>
</reference>
<dbReference type="SUPFAM" id="SSF49344">
    <property type="entry name" value="CBD9-like"/>
    <property type="match status" value="1"/>
</dbReference>
<sequence length="818" mass="93483">MRVFLLAILLFAITLNAFSQKDKKTLVAVKTQAAPKIDGELDDAAWLNVPVATDFVQLRPNAGTHETTAERTEVKIIYDNEAIYIGARMYEKDPAKIAREFATRDQVGNADFIGVIFDTYKDGINASGFFVTATNGQFDAKYALPNAEGNSEDPTWNAVWISKVKIDSQGWTAEIKVPYSALRFAKKDIQTWGMNIIRKRQNTQQQLFWNELDPKQNGFINQEGILTGIEKIAPPVRLAFFPYFSTYVNHYPYNTAGVPNTKASVNGGMDVKYGINESFTLDLTLIPDFGQVQSDNKILNLTPFEVKYNENRPFFTEGTELFNKGNLFYTRRVGGQPINYNDAYNNLQPGETVVSNPTETKLINAFKLSGRTSKGLGIGLFNGVTNTAYATIEDSVGKQRQVETSPLTNYNILVLDQNLKYNSSVTLINTNVNRFGKDYSADVGGFVFNLNNKKNSYNLSGYGLMSNKFYKAEQTVTGYNYNLTFGKTLGNFTWSVSQDRVDKKYDPNDLGILFNNNYLDHNINLSLANYKPRHLFTKWSLWTNTYSSYRVSPYSYQYFNQNFGAEANFKNFWYANFNGHIRLSGNDFYEPRVPGRVFKTPETFIFNLNLQTNEAKPFSVGVFYSNKWLNRYDGKGTDVELFYNYRVSNKFSVGGDFMVSPRINYTGFATIANDNTTPIFALRNEQTVQNIFNVKYTFTNIMGLTFRLRHYWSKVNNKQFFDLAPNGALANLVTADFDHNVDRNFNTWNIDMIYVWQFSPGSEISLAWKQSAQSYTNEGNQNYYHNFKDTYNLPQNNNLSVKVLYYVDFQSLRKHHKG</sequence>
<dbReference type="Proteomes" id="UP000297248">
    <property type="component" value="Unassembled WGS sequence"/>
</dbReference>
<accession>A0A4Y8AED6</accession>
<dbReference type="RefSeq" id="WP_134336162.1">
    <property type="nucleotide sequence ID" value="NZ_BMCZ01000003.1"/>
</dbReference>
<feature type="chain" id="PRO_5044616521" description="DUF5916 domain-containing protein" evidence="1">
    <location>
        <begin position="20"/>
        <end position="818"/>
    </location>
</feature>
<dbReference type="OrthoDB" id="9786766at2"/>
<reference evidence="3 6" key="3">
    <citation type="submission" date="2020-08" db="EMBL/GenBank/DDBJ databases">
        <title>Genomic Encyclopedia of Type Strains, Phase IV (KMG-IV): sequencing the most valuable type-strain genomes for metagenomic binning, comparative biology and taxonomic classification.</title>
        <authorList>
            <person name="Goeker M."/>
        </authorList>
    </citation>
    <scope>NUCLEOTIDE SEQUENCE [LARGE SCALE GENOMIC DNA]</scope>
    <source>
        <strain evidence="3 6">DSM 100995</strain>
    </source>
</reference>
<gene>
    <name evidence="4" type="ORF">E2R65_09000</name>
    <name evidence="3" type="ORF">GGR35_002783</name>
</gene>
<evidence type="ECO:0000259" key="2">
    <source>
        <dbReference type="Pfam" id="PF19313"/>
    </source>
</evidence>
<dbReference type="Proteomes" id="UP000583101">
    <property type="component" value="Unassembled WGS sequence"/>
</dbReference>
<evidence type="ECO:0000313" key="3">
    <source>
        <dbReference type="EMBL" id="MBB3970167.1"/>
    </source>
</evidence>
<feature type="domain" description="DUF5916" evidence="2">
    <location>
        <begin position="234"/>
        <end position="814"/>
    </location>
</feature>
<name>A0A4Y8AED6_9SPHI</name>
<organism evidence="4 5">
    <name type="scientific">Mucilaginibacter phyllosphaerae</name>
    <dbReference type="NCBI Taxonomy" id="1812349"/>
    <lineage>
        <taxon>Bacteria</taxon>
        <taxon>Pseudomonadati</taxon>
        <taxon>Bacteroidota</taxon>
        <taxon>Sphingobacteriia</taxon>
        <taxon>Sphingobacteriales</taxon>
        <taxon>Sphingobacteriaceae</taxon>
        <taxon>Mucilaginibacter</taxon>
    </lineage>
</organism>
<keyword evidence="6" id="KW-1185">Reference proteome</keyword>
<dbReference type="EMBL" id="SNQG01000003">
    <property type="protein sequence ID" value="TEW66552.1"/>
    <property type="molecule type" value="Genomic_DNA"/>
</dbReference>
<dbReference type="Gene3D" id="2.60.40.1190">
    <property type="match status" value="1"/>
</dbReference>
<protein>
    <recommendedName>
        <fullName evidence="2">DUF5916 domain-containing protein</fullName>
    </recommendedName>
</protein>
<feature type="signal peptide" evidence="1">
    <location>
        <begin position="1"/>
        <end position="19"/>
    </location>
</feature>
<reference evidence="4" key="2">
    <citation type="submission" date="2019-03" db="EMBL/GenBank/DDBJ databases">
        <authorList>
            <person name="Yan Y.-Q."/>
            <person name="Du Z.-J."/>
        </authorList>
    </citation>
    <scope>NUCLEOTIDE SEQUENCE</scope>
    <source>
        <strain evidence="4">PP-F2FG21</strain>
    </source>
</reference>